<dbReference type="SUPFAM" id="SSF56349">
    <property type="entry name" value="DNA breaking-rejoining enzymes"/>
    <property type="match status" value="1"/>
</dbReference>
<sequence>MSEFQINKFVHTIVQRENLSVAYRKKIICIFKTAINTMVKENKLPPVPYVSVKMQDKKLETIPFFSLEEQKSIEKSIFQLNDFRALGILLCFYTGIRLGELCALRWENIDFESGVMLITATAMRINKQGKDAVRTALITSPPKTKNAIRAIPVPAFMLGKLQENQPDKAAQGCYIFSGTSYPIEPRTMQRIFHRILKSAEVPPRKYHAIRHTFATRALELGVDIKTLSELLGHSSVTITLNIYAHSMLEQKKIAIEKMNSLYLSHSTTSFCAVDSAVS</sequence>
<dbReference type="CDD" id="cd01189">
    <property type="entry name" value="INT_ICEBs1_C_like"/>
    <property type="match status" value="1"/>
</dbReference>
<dbReference type="Gene3D" id="1.10.443.10">
    <property type="entry name" value="Intergrase catalytic core"/>
    <property type="match status" value="1"/>
</dbReference>
<evidence type="ECO:0000259" key="2">
    <source>
        <dbReference type="PROSITE" id="PS51898"/>
    </source>
</evidence>
<dbReference type="PANTHER" id="PTHR30349">
    <property type="entry name" value="PHAGE INTEGRASE-RELATED"/>
    <property type="match status" value="1"/>
</dbReference>
<proteinExistence type="predicted"/>
<dbReference type="Pfam" id="PF00589">
    <property type="entry name" value="Phage_integrase"/>
    <property type="match status" value="1"/>
</dbReference>
<evidence type="ECO:0000313" key="3">
    <source>
        <dbReference type="EMBL" id="MPM29287.1"/>
    </source>
</evidence>
<dbReference type="GO" id="GO:0006310">
    <property type="term" value="P:DNA recombination"/>
    <property type="evidence" value="ECO:0007669"/>
    <property type="project" value="UniProtKB-KW"/>
</dbReference>
<dbReference type="PANTHER" id="PTHR30349:SF64">
    <property type="entry name" value="PROPHAGE INTEGRASE INTD-RELATED"/>
    <property type="match status" value="1"/>
</dbReference>
<evidence type="ECO:0000256" key="1">
    <source>
        <dbReference type="ARBA" id="ARBA00023172"/>
    </source>
</evidence>
<comment type="caution">
    <text evidence="3">The sequence shown here is derived from an EMBL/GenBank/DDBJ whole genome shotgun (WGS) entry which is preliminary data.</text>
</comment>
<protein>
    <submittedName>
        <fullName evidence="3">Tyrosine recombinase XerC</fullName>
    </submittedName>
</protein>
<dbReference type="EMBL" id="VSSQ01005474">
    <property type="protein sequence ID" value="MPM29287.1"/>
    <property type="molecule type" value="Genomic_DNA"/>
</dbReference>
<gene>
    <name evidence="3" type="primary">xerC_118</name>
    <name evidence="3" type="ORF">SDC9_75827</name>
</gene>
<dbReference type="InterPro" id="IPR050090">
    <property type="entry name" value="Tyrosine_recombinase_XerCD"/>
</dbReference>
<dbReference type="AlphaFoldDB" id="A0A644YLV1"/>
<feature type="domain" description="Tyr recombinase" evidence="2">
    <location>
        <begin position="60"/>
        <end position="256"/>
    </location>
</feature>
<dbReference type="InterPro" id="IPR002104">
    <property type="entry name" value="Integrase_catalytic"/>
</dbReference>
<dbReference type="PROSITE" id="PS51898">
    <property type="entry name" value="TYR_RECOMBINASE"/>
    <property type="match status" value="1"/>
</dbReference>
<organism evidence="3">
    <name type="scientific">bioreactor metagenome</name>
    <dbReference type="NCBI Taxonomy" id="1076179"/>
    <lineage>
        <taxon>unclassified sequences</taxon>
        <taxon>metagenomes</taxon>
        <taxon>ecological metagenomes</taxon>
    </lineage>
</organism>
<reference evidence="3" key="1">
    <citation type="submission" date="2019-08" db="EMBL/GenBank/DDBJ databases">
        <authorList>
            <person name="Kucharzyk K."/>
            <person name="Murdoch R.W."/>
            <person name="Higgins S."/>
            <person name="Loffler F."/>
        </authorList>
    </citation>
    <scope>NUCLEOTIDE SEQUENCE</scope>
</reference>
<name>A0A644YLV1_9ZZZZ</name>
<dbReference type="GO" id="GO:0015074">
    <property type="term" value="P:DNA integration"/>
    <property type="evidence" value="ECO:0007669"/>
    <property type="project" value="InterPro"/>
</dbReference>
<dbReference type="InterPro" id="IPR011010">
    <property type="entry name" value="DNA_brk_join_enz"/>
</dbReference>
<dbReference type="GO" id="GO:0003677">
    <property type="term" value="F:DNA binding"/>
    <property type="evidence" value="ECO:0007669"/>
    <property type="project" value="InterPro"/>
</dbReference>
<accession>A0A644YLV1</accession>
<keyword evidence="1" id="KW-0233">DNA recombination</keyword>
<dbReference type="InterPro" id="IPR013762">
    <property type="entry name" value="Integrase-like_cat_sf"/>
</dbReference>